<name>A0AAJ0F4W0_9PEZI</name>
<dbReference type="Proteomes" id="UP001239445">
    <property type="component" value="Unassembled WGS sequence"/>
</dbReference>
<dbReference type="AlphaFoldDB" id="A0AAJ0F4W0"/>
<sequence length="275" mass="30710">MYFRMRIVSIISPRQFYVLDILFSNGSLSHLQNREPKVPRKSDESIGGRLHGSSPPRSRLGDGARARIPVRGCGPRGEGRRRPACGRATRKGRKARHGGPGPGKIESPIARRGAWIATRRQSENSWRTRSKKKGWHGLVGIHEVCGCQSQSPEMMAQFRGVHKKSRGRHKTSLLNPGSSPRLFQSNPMPQESPPPIPRERANLLRIKKAPNQDGSRRRRRCSMAKIALPSIGVSYRPGPALLGGLQMRDEVATNRWFLGRRGSLGRVKWFPSLAS</sequence>
<feature type="compositionally biased region" description="Polar residues" evidence="1">
    <location>
        <begin position="172"/>
        <end position="189"/>
    </location>
</feature>
<evidence type="ECO:0000313" key="2">
    <source>
        <dbReference type="EMBL" id="KAK1755021.1"/>
    </source>
</evidence>
<feature type="region of interest" description="Disordered" evidence="1">
    <location>
        <begin position="31"/>
        <end position="113"/>
    </location>
</feature>
<protein>
    <submittedName>
        <fullName evidence="2">Uncharacterized protein</fullName>
    </submittedName>
</protein>
<reference evidence="2" key="1">
    <citation type="submission" date="2023-06" db="EMBL/GenBank/DDBJ databases">
        <title>Genome-scale phylogeny and comparative genomics of the fungal order Sordariales.</title>
        <authorList>
            <consortium name="Lawrence Berkeley National Laboratory"/>
            <person name="Hensen N."/>
            <person name="Bonometti L."/>
            <person name="Westerberg I."/>
            <person name="Brannstrom I.O."/>
            <person name="Guillou S."/>
            <person name="Cros-Aarteil S."/>
            <person name="Calhoun S."/>
            <person name="Haridas S."/>
            <person name="Kuo A."/>
            <person name="Mondo S."/>
            <person name="Pangilinan J."/>
            <person name="Riley R."/>
            <person name="Labutti K."/>
            <person name="Andreopoulos B."/>
            <person name="Lipzen A."/>
            <person name="Chen C."/>
            <person name="Yanf M."/>
            <person name="Daum C."/>
            <person name="Ng V."/>
            <person name="Clum A."/>
            <person name="Steindorff A."/>
            <person name="Ohm R."/>
            <person name="Martin F."/>
            <person name="Silar P."/>
            <person name="Natvig D."/>
            <person name="Lalanne C."/>
            <person name="Gautier V."/>
            <person name="Ament-Velasquez S.L."/>
            <person name="Kruys A."/>
            <person name="Hutchinson M.I."/>
            <person name="Powell A.J."/>
            <person name="Barry K."/>
            <person name="Miller A.N."/>
            <person name="Grigoriev I.V."/>
            <person name="Debuchy R."/>
            <person name="Gladieux P."/>
            <person name="Thoren M.H."/>
            <person name="Johannesson H."/>
        </authorList>
    </citation>
    <scope>NUCLEOTIDE SEQUENCE</scope>
    <source>
        <strain evidence="2">PSN4</strain>
    </source>
</reference>
<dbReference type="EMBL" id="MU839834">
    <property type="protein sequence ID" value="KAK1755021.1"/>
    <property type="molecule type" value="Genomic_DNA"/>
</dbReference>
<evidence type="ECO:0000256" key="1">
    <source>
        <dbReference type="SAM" id="MobiDB-lite"/>
    </source>
</evidence>
<accession>A0AAJ0F4W0</accession>
<feature type="region of interest" description="Disordered" evidence="1">
    <location>
        <begin position="163"/>
        <end position="195"/>
    </location>
</feature>
<organism evidence="2 3">
    <name type="scientific">Echria macrotheca</name>
    <dbReference type="NCBI Taxonomy" id="438768"/>
    <lineage>
        <taxon>Eukaryota</taxon>
        <taxon>Fungi</taxon>
        <taxon>Dikarya</taxon>
        <taxon>Ascomycota</taxon>
        <taxon>Pezizomycotina</taxon>
        <taxon>Sordariomycetes</taxon>
        <taxon>Sordariomycetidae</taxon>
        <taxon>Sordariales</taxon>
        <taxon>Schizotheciaceae</taxon>
        <taxon>Echria</taxon>
    </lineage>
</organism>
<feature type="compositionally biased region" description="Basic residues" evidence="1">
    <location>
        <begin position="82"/>
        <end position="97"/>
    </location>
</feature>
<proteinExistence type="predicted"/>
<gene>
    <name evidence="2" type="ORF">QBC47DRAFT_207416</name>
</gene>
<keyword evidence="3" id="KW-1185">Reference proteome</keyword>
<comment type="caution">
    <text evidence="2">The sequence shown here is derived from an EMBL/GenBank/DDBJ whole genome shotgun (WGS) entry which is preliminary data.</text>
</comment>
<feature type="compositionally biased region" description="Basic and acidic residues" evidence="1">
    <location>
        <begin position="32"/>
        <end position="46"/>
    </location>
</feature>
<evidence type="ECO:0000313" key="3">
    <source>
        <dbReference type="Proteomes" id="UP001239445"/>
    </source>
</evidence>